<proteinExistence type="predicted"/>
<evidence type="ECO:0000313" key="3">
    <source>
        <dbReference type="Proteomes" id="UP001162131"/>
    </source>
</evidence>
<protein>
    <submittedName>
        <fullName evidence="2">Uncharacterized protein</fullName>
    </submittedName>
</protein>
<gene>
    <name evidence="2" type="ORF">BSTOLATCC_MIC48030</name>
</gene>
<accession>A0AAU9K0M3</accession>
<dbReference type="EMBL" id="CAJZBQ010000047">
    <property type="protein sequence ID" value="CAG9329202.1"/>
    <property type="molecule type" value="Genomic_DNA"/>
</dbReference>
<evidence type="ECO:0000313" key="2">
    <source>
        <dbReference type="EMBL" id="CAG9329202.1"/>
    </source>
</evidence>
<comment type="caution">
    <text evidence="2">The sequence shown here is derived from an EMBL/GenBank/DDBJ whole genome shotgun (WGS) entry which is preliminary data.</text>
</comment>
<evidence type="ECO:0000256" key="1">
    <source>
        <dbReference type="SAM" id="MobiDB-lite"/>
    </source>
</evidence>
<feature type="compositionally biased region" description="Basic and acidic residues" evidence="1">
    <location>
        <begin position="190"/>
        <end position="208"/>
    </location>
</feature>
<reference evidence="2" key="1">
    <citation type="submission" date="2021-09" db="EMBL/GenBank/DDBJ databases">
        <authorList>
            <consortium name="AG Swart"/>
            <person name="Singh M."/>
            <person name="Singh A."/>
            <person name="Seah K."/>
            <person name="Emmerich C."/>
        </authorList>
    </citation>
    <scope>NUCLEOTIDE SEQUENCE</scope>
    <source>
        <strain evidence="2">ATCC30299</strain>
    </source>
</reference>
<feature type="region of interest" description="Disordered" evidence="1">
    <location>
        <begin position="186"/>
        <end position="208"/>
    </location>
</feature>
<name>A0AAU9K0M3_9CILI</name>
<feature type="region of interest" description="Disordered" evidence="1">
    <location>
        <begin position="46"/>
        <end position="99"/>
    </location>
</feature>
<keyword evidence="3" id="KW-1185">Reference proteome</keyword>
<organism evidence="2 3">
    <name type="scientific">Blepharisma stoltei</name>
    <dbReference type="NCBI Taxonomy" id="1481888"/>
    <lineage>
        <taxon>Eukaryota</taxon>
        <taxon>Sar</taxon>
        <taxon>Alveolata</taxon>
        <taxon>Ciliophora</taxon>
        <taxon>Postciliodesmatophora</taxon>
        <taxon>Heterotrichea</taxon>
        <taxon>Heterotrichida</taxon>
        <taxon>Blepharismidae</taxon>
        <taxon>Blepharisma</taxon>
    </lineage>
</organism>
<sequence length="275" mass="30987">MGNLPGKHITFRNDVINVPSSPNFVYRRKSQELNELTIIKVLNLPEASSATSPSVEPKSSEKSGDSSASAESSSSSDSQSQTSESEEPPAPYELLPDGSKKVRIIETSLVQLPHTNKDAFRKHSKEFDKSEFTNAVNALKLLKTHVEIIEDSDHKETSPKFKNQIHNFEAGEYKIAKKFIEENPLEEETKESAKVEEEVEPKRPEIPHRKTVVFESPIDTSKSNANFADKLRQFNKNEFINAKKMSMKDDEIADILDSSRKEAKIRSRGRSLTLK</sequence>
<feature type="compositionally biased region" description="Low complexity" evidence="1">
    <location>
        <begin position="65"/>
        <end position="83"/>
    </location>
</feature>
<dbReference type="Proteomes" id="UP001162131">
    <property type="component" value="Unassembled WGS sequence"/>
</dbReference>
<dbReference type="AlphaFoldDB" id="A0AAU9K0M3"/>